<dbReference type="Proteomes" id="UP001497516">
    <property type="component" value="Chromosome 7"/>
</dbReference>
<evidence type="ECO:0000313" key="1">
    <source>
        <dbReference type="EMBL" id="CAL1401792.1"/>
    </source>
</evidence>
<accession>A0AAV2FUT9</accession>
<sequence length="98" mass="11164">MDANSVNHSDATTEDYAYARSEDIRKLPSASPLLLKLKHKNWARSPAAFFRKGSQKEVSSYSYNTHVIFDWRDATKNDGVDGEGEDDEHLDLPIFVIY</sequence>
<reference evidence="1 2" key="1">
    <citation type="submission" date="2024-04" db="EMBL/GenBank/DDBJ databases">
        <authorList>
            <person name="Fracassetti M."/>
        </authorList>
    </citation>
    <scope>NUCLEOTIDE SEQUENCE [LARGE SCALE GENOMIC DNA]</scope>
</reference>
<dbReference type="AlphaFoldDB" id="A0AAV2FUT9"/>
<keyword evidence="2" id="KW-1185">Reference proteome</keyword>
<dbReference type="EMBL" id="OZ034820">
    <property type="protein sequence ID" value="CAL1401792.1"/>
    <property type="molecule type" value="Genomic_DNA"/>
</dbReference>
<gene>
    <name evidence="1" type="ORF">LTRI10_LOCUS41832</name>
</gene>
<organism evidence="1 2">
    <name type="scientific">Linum trigynum</name>
    <dbReference type="NCBI Taxonomy" id="586398"/>
    <lineage>
        <taxon>Eukaryota</taxon>
        <taxon>Viridiplantae</taxon>
        <taxon>Streptophyta</taxon>
        <taxon>Embryophyta</taxon>
        <taxon>Tracheophyta</taxon>
        <taxon>Spermatophyta</taxon>
        <taxon>Magnoliopsida</taxon>
        <taxon>eudicotyledons</taxon>
        <taxon>Gunneridae</taxon>
        <taxon>Pentapetalae</taxon>
        <taxon>rosids</taxon>
        <taxon>fabids</taxon>
        <taxon>Malpighiales</taxon>
        <taxon>Linaceae</taxon>
        <taxon>Linum</taxon>
    </lineage>
</organism>
<name>A0AAV2FUT9_9ROSI</name>
<protein>
    <submittedName>
        <fullName evidence="1">Uncharacterized protein</fullName>
    </submittedName>
</protein>
<evidence type="ECO:0000313" key="2">
    <source>
        <dbReference type="Proteomes" id="UP001497516"/>
    </source>
</evidence>
<proteinExistence type="predicted"/>